<comment type="caution">
    <text evidence="1">The sequence shown here is derived from an EMBL/GenBank/DDBJ whole genome shotgun (WGS) entry which is preliminary data.</text>
</comment>
<reference evidence="2" key="1">
    <citation type="journal article" date="2019" name="Int. J. Syst. Evol. Microbiol.">
        <title>The Global Catalogue of Microorganisms (GCM) 10K type strain sequencing project: providing services to taxonomists for standard genome sequencing and annotation.</title>
        <authorList>
            <consortium name="The Broad Institute Genomics Platform"/>
            <consortium name="The Broad Institute Genome Sequencing Center for Infectious Disease"/>
            <person name="Wu L."/>
            <person name="Ma J."/>
        </authorList>
    </citation>
    <scope>NUCLEOTIDE SEQUENCE [LARGE SCALE GENOMIC DNA]</scope>
    <source>
        <strain evidence="2">CCUG 60898</strain>
    </source>
</reference>
<evidence type="ECO:0000313" key="1">
    <source>
        <dbReference type="EMBL" id="MFD0976729.1"/>
    </source>
</evidence>
<gene>
    <name evidence="1" type="ORF">ACFQ1G_08000</name>
</gene>
<organism evidence="1 2">
    <name type="scientific">Salinimicrobium gaetbulicola</name>
    <dbReference type="NCBI Taxonomy" id="999702"/>
    <lineage>
        <taxon>Bacteria</taxon>
        <taxon>Pseudomonadati</taxon>
        <taxon>Bacteroidota</taxon>
        <taxon>Flavobacteriia</taxon>
        <taxon>Flavobacteriales</taxon>
        <taxon>Flavobacteriaceae</taxon>
        <taxon>Salinimicrobium</taxon>
    </lineage>
</organism>
<dbReference type="RefSeq" id="WP_380738319.1">
    <property type="nucleotide sequence ID" value="NZ_JBHTJP010000032.1"/>
</dbReference>
<evidence type="ECO:0000313" key="2">
    <source>
        <dbReference type="Proteomes" id="UP001597100"/>
    </source>
</evidence>
<dbReference type="EMBL" id="JBHTJP010000032">
    <property type="protein sequence ID" value="MFD0976729.1"/>
    <property type="molecule type" value="Genomic_DNA"/>
</dbReference>
<accession>A0ABW3IFC2</accession>
<name>A0ABW3IFC2_9FLAO</name>
<sequence length="109" mass="12593">MTTFQPTEILNEFKNIIHNSCTDCTGVNAIYSSLHKGIIKMYFQARNVEIDYENKVIKAEIPVTDKEFTSVSFECLDLERFLTSCIKNDKRSLNFYKSALNYYSLSKVA</sequence>
<dbReference type="Proteomes" id="UP001597100">
    <property type="component" value="Unassembled WGS sequence"/>
</dbReference>
<keyword evidence="2" id="KW-1185">Reference proteome</keyword>
<protein>
    <submittedName>
        <fullName evidence="1">Uncharacterized protein</fullName>
    </submittedName>
</protein>
<proteinExistence type="predicted"/>